<dbReference type="PANTHER" id="PTHR48081:SF33">
    <property type="entry name" value="KYNURENINE FORMAMIDASE"/>
    <property type="match status" value="1"/>
</dbReference>
<evidence type="ECO:0000259" key="2">
    <source>
        <dbReference type="Pfam" id="PF07859"/>
    </source>
</evidence>
<evidence type="ECO:0000256" key="1">
    <source>
        <dbReference type="ARBA" id="ARBA00022801"/>
    </source>
</evidence>
<dbReference type="GO" id="GO:0004061">
    <property type="term" value="F:arylformamidase activity"/>
    <property type="evidence" value="ECO:0007669"/>
    <property type="project" value="TreeGrafter"/>
</dbReference>
<feature type="domain" description="Alpha/beta hydrolase fold-3" evidence="2">
    <location>
        <begin position="91"/>
        <end position="182"/>
    </location>
</feature>
<evidence type="ECO:0000313" key="4">
    <source>
        <dbReference type="RefSeq" id="XP_018008126.2"/>
    </source>
</evidence>
<proteinExistence type="predicted"/>
<dbReference type="KEGG" id="hazt:108665832"/>
<dbReference type="OrthoDB" id="433474at2759"/>
<dbReference type="SUPFAM" id="SSF53474">
    <property type="entry name" value="alpha/beta-Hydrolases"/>
    <property type="match status" value="1"/>
</dbReference>
<evidence type="ECO:0000313" key="3">
    <source>
        <dbReference type="Proteomes" id="UP000694843"/>
    </source>
</evidence>
<name>A0A8B7N2R4_HYAAZ</name>
<organism evidence="3 4">
    <name type="scientific">Hyalella azteca</name>
    <name type="common">Amphipod</name>
    <dbReference type="NCBI Taxonomy" id="294128"/>
    <lineage>
        <taxon>Eukaryota</taxon>
        <taxon>Metazoa</taxon>
        <taxon>Ecdysozoa</taxon>
        <taxon>Arthropoda</taxon>
        <taxon>Crustacea</taxon>
        <taxon>Multicrustacea</taxon>
        <taxon>Malacostraca</taxon>
        <taxon>Eumalacostraca</taxon>
        <taxon>Peracarida</taxon>
        <taxon>Amphipoda</taxon>
        <taxon>Senticaudata</taxon>
        <taxon>Talitrida</taxon>
        <taxon>Talitroidea</taxon>
        <taxon>Hyalellidae</taxon>
        <taxon>Hyalella</taxon>
    </lineage>
</organism>
<dbReference type="Pfam" id="PF07859">
    <property type="entry name" value="Abhydrolase_3"/>
    <property type="match status" value="1"/>
</dbReference>
<gene>
    <name evidence="4" type="primary">LOC108665832</name>
</gene>
<protein>
    <submittedName>
        <fullName evidence="4">Kynurenine formamidase</fullName>
    </submittedName>
</protein>
<dbReference type="Proteomes" id="UP000694843">
    <property type="component" value="Unplaced"/>
</dbReference>
<dbReference type="InterPro" id="IPR050300">
    <property type="entry name" value="GDXG_lipolytic_enzyme"/>
</dbReference>
<dbReference type="InterPro" id="IPR029058">
    <property type="entry name" value="AB_hydrolase_fold"/>
</dbReference>
<keyword evidence="3" id="KW-1185">Reference proteome</keyword>
<dbReference type="PANTHER" id="PTHR48081">
    <property type="entry name" value="AB HYDROLASE SUPERFAMILY PROTEIN C4A8.06C"/>
    <property type="match status" value="1"/>
</dbReference>
<dbReference type="OMA" id="HGGYWRM"/>
<accession>A0A8B7N2R4</accession>
<reference evidence="4" key="1">
    <citation type="submission" date="2025-08" db="UniProtKB">
        <authorList>
            <consortium name="RefSeq"/>
        </authorList>
    </citation>
    <scope>IDENTIFICATION</scope>
    <source>
        <tissue evidence="4">Whole organism</tissue>
    </source>
</reference>
<dbReference type="Gene3D" id="3.40.50.1820">
    <property type="entry name" value="alpha/beta hydrolase"/>
    <property type="match status" value="1"/>
</dbReference>
<dbReference type="RefSeq" id="XP_018008126.2">
    <property type="nucleotide sequence ID" value="XM_018152637.2"/>
</dbReference>
<dbReference type="InterPro" id="IPR013094">
    <property type="entry name" value="AB_hydrolase_3"/>
</dbReference>
<sequence>MTPPPPTPSLDAYRNLSPQDMELQVSPSRWSPDAARHDVVAAYVARARRDVVACRARVPWSRRHVTPTVDEDSNITMDVYGEQLPAGSGLVVYIHGGYWQELNQDLVGGLMGPLHDAGVVVVVLGYTTAPHGTVSGMVREVYRGLQDVRKLREEKKWQPAVIVGWSAGAQLGLQALLHFVGEARGDGPGGGENAEEDGGSWVGGVVTISGVFYLPPLVDTYVNAALGLTSEQARQLSPAEPGNYQLLPAVLLPTTRFIIATAEHDSPMFREHSDVYAKTLRQLFSSVHRHEVLASDHFNIVADLAEHQDLFLQRLLEFVREFSSCTSSSS</sequence>
<dbReference type="AlphaFoldDB" id="A0A8B7N2R4"/>
<keyword evidence="1" id="KW-0378">Hydrolase</keyword>
<dbReference type="GeneID" id="108665832"/>